<evidence type="ECO:0000313" key="2">
    <source>
        <dbReference type="Proteomes" id="UP001516400"/>
    </source>
</evidence>
<dbReference type="EMBL" id="JABFTP020000062">
    <property type="protein sequence ID" value="KAL3273804.1"/>
    <property type="molecule type" value="Genomic_DNA"/>
</dbReference>
<gene>
    <name evidence="1" type="ORF">HHI36_015232</name>
</gene>
<organism evidence="1 2">
    <name type="scientific">Cryptolaemus montrouzieri</name>
    <dbReference type="NCBI Taxonomy" id="559131"/>
    <lineage>
        <taxon>Eukaryota</taxon>
        <taxon>Metazoa</taxon>
        <taxon>Ecdysozoa</taxon>
        <taxon>Arthropoda</taxon>
        <taxon>Hexapoda</taxon>
        <taxon>Insecta</taxon>
        <taxon>Pterygota</taxon>
        <taxon>Neoptera</taxon>
        <taxon>Endopterygota</taxon>
        <taxon>Coleoptera</taxon>
        <taxon>Polyphaga</taxon>
        <taxon>Cucujiformia</taxon>
        <taxon>Coccinelloidea</taxon>
        <taxon>Coccinellidae</taxon>
        <taxon>Scymninae</taxon>
        <taxon>Scymnini</taxon>
        <taxon>Cryptolaemus</taxon>
    </lineage>
</organism>
<proteinExistence type="predicted"/>
<keyword evidence="2" id="KW-1185">Reference proteome</keyword>
<dbReference type="Proteomes" id="UP001516400">
    <property type="component" value="Unassembled WGS sequence"/>
</dbReference>
<protein>
    <submittedName>
        <fullName evidence="1">Uncharacterized protein</fullName>
    </submittedName>
</protein>
<sequence length="108" mass="12301">MEEEDFRDLKQMYCSSTSPFIVRKKDKLGADVSISKMVRLQIRAESYGILFFKTAFDEDDFKEVDLLRTSRRLLPIGLPPTTTEGPNVSATKQIIHQIGSQTVPCFLD</sequence>
<accession>A0ABD2N5H9</accession>
<dbReference type="AlphaFoldDB" id="A0ABD2N5H9"/>
<reference evidence="1 2" key="1">
    <citation type="journal article" date="2021" name="BMC Biol.">
        <title>Horizontally acquired antibacterial genes associated with adaptive radiation of ladybird beetles.</title>
        <authorList>
            <person name="Li H.S."/>
            <person name="Tang X.F."/>
            <person name="Huang Y.H."/>
            <person name="Xu Z.Y."/>
            <person name="Chen M.L."/>
            <person name="Du X.Y."/>
            <person name="Qiu B.Y."/>
            <person name="Chen P.T."/>
            <person name="Zhang W."/>
            <person name="Slipinski A."/>
            <person name="Escalona H.E."/>
            <person name="Waterhouse R.M."/>
            <person name="Zwick A."/>
            <person name="Pang H."/>
        </authorList>
    </citation>
    <scope>NUCLEOTIDE SEQUENCE [LARGE SCALE GENOMIC DNA]</scope>
    <source>
        <strain evidence="1">SYSU2018</strain>
    </source>
</reference>
<name>A0ABD2N5H9_9CUCU</name>
<comment type="caution">
    <text evidence="1">The sequence shown here is derived from an EMBL/GenBank/DDBJ whole genome shotgun (WGS) entry which is preliminary data.</text>
</comment>
<evidence type="ECO:0000313" key="1">
    <source>
        <dbReference type="EMBL" id="KAL3273804.1"/>
    </source>
</evidence>